<accession>L1ME47</accession>
<dbReference type="Proteomes" id="UP000010445">
    <property type="component" value="Unassembled WGS sequence"/>
</dbReference>
<comment type="caution">
    <text evidence="1">The sequence shown here is derived from an EMBL/GenBank/DDBJ whole genome shotgun (WGS) entry which is preliminary data.</text>
</comment>
<organism evidence="1 2">
    <name type="scientific">Corynebacterium durum F0235</name>
    <dbReference type="NCBI Taxonomy" id="1035195"/>
    <lineage>
        <taxon>Bacteria</taxon>
        <taxon>Bacillati</taxon>
        <taxon>Actinomycetota</taxon>
        <taxon>Actinomycetes</taxon>
        <taxon>Mycobacteriales</taxon>
        <taxon>Corynebacteriaceae</taxon>
        <taxon>Corynebacterium</taxon>
    </lineage>
</organism>
<reference evidence="1 2" key="1">
    <citation type="submission" date="2012-05" db="EMBL/GenBank/DDBJ databases">
        <authorList>
            <person name="Weinstock G."/>
            <person name="Sodergren E."/>
            <person name="Lobos E.A."/>
            <person name="Fulton L."/>
            <person name="Fulton R."/>
            <person name="Courtney L."/>
            <person name="Fronick C."/>
            <person name="O'Laughlin M."/>
            <person name="Godfrey J."/>
            <person name="Wilson R.M."/>
            <person name="Miner T."/>
            <person name="Farmer C."/>
            <person name="Delehaunty K."/>
            <person name="Cordes M."/>
            <person name="Minx P."/>
            <person name="Tomlinson C."/>
            <person name="Chen J."/>
            <person name="Wollam A."/>
            <person name="Pepin K.H."/>
            <person name="Bhonagiri V."/>
            <person name="Zhang X."/>
            <person name="Suruliraj S."/>
            <person name="Warren W."/>
            <person name="Mitreva M."/>
            <person name="Mardis E.R."/>
            <person name="Wilson R.K."/>
        </authorList>
    </citation>
    <scope>NUCLEOTIDE SEQUENCE [LARGE SCALE GENOMIC DNA]</scope>
    <source>
        <strain evidence="1 2">F0235</strain>
    </source>
</reference>
<sequence length="86" mass="9818">MQKFALTLFKAFRSACSIKLPVHAQRVYPPSLTTPNTPDRSVYALHKIPKVIPIPTRKLRKMPSVSAWQGVMFSRHFRKNGGKNLK</sequence>
<dbReference type="EMBL" id="AMEM01000023">
    <property type="protein sequence ID" value="EKX89533.1"/>
    <property type="molecule type" value="Genomic_DNA"/>
</dbReference>
<keyword evidence="2" id="KW-1185">Reference proteome</keyword>
<proteinExistence type="predicted"/>
<evidence type="ECO:0000313" key="1">
    <source>
        <dbReference type="EMBL" id="EKX89533.1"/>
    </source>
</evidence>
<dbReference type="HOGENOM" id="CLU_2492556_0_0_11"/>
<name>L1ME47_9CORY</name>
<dbReference type="AlphaFoldDB" id="L1ME47"/>
<evidence type="ECO:0000313" key="2">
    <source>
        <dbReference type="Proteomes" id="UP000010445"/>
    </source>
</evidence>
<gene>
    <name evidence="1" type="ORF">HMPREF9997_01776</name>
</gene>
<protein>
    <submittedName>
        <fullName evidence="1">Uncharacterized protein</fullName>
    </submittedName>
</protein>
<dbReference type="STRING" id="1035195.HMPREF9997_01776"/>